<evidence type="ECO:0000256" key="1">
    <source>
        <dbReference type="ARBA" id="ARBA00004651"/>
    </source>
</evidence>
<evidence type="ECO:0000256" key="5">
    <source>
        <dbReference type="ARBA" id="ARBA00022989"/>
    </source>
</evidence>
<dbReference type="PANTHER" id="PTHR33406:SF11">
    <property type="entry name" value="MEMBRANE PROTEIN SCO6666-RELATED"/>
    <property type="match status" value="1"/>
</dbReference>
<feature type="transmembrane region" description="Helical" evidence="7">
    <location>
        <begin position="264"/>
        <end position="283"/>
    </location>
</feature>
<evidence type="ECO:0000256" key="7">
    <source>
        <dbReference type="SAM" id="Phobius"/>
    </source>
</evidence>
<feature type="transmembrane region" description="Helical" evidence="7">
    <location>
        <begin position="163"/>
        <end position="179"/>
    </location>
</feature>
<dbReference type="PANTHER" id="PTHR33406">
    <property type="entry name" value="MEMBRANE PROTEIN MJ1562-RELATED"/>
    <property type="match status" value="1"/>
</dbReference>
<evidence type="ECO:0000256" key="2">
    <source>
        <dbReference type="ARBA" id="ARBA00010157"/>
    </source>
</evidence>
<dbReference type="RefSeq" id="WP_190024619.1">
    <property type="nucleotide sequence ID" value="NZ_BMUT01000014.1"/>
</dbReference>
<sequence>MLLAAVAVTLLAALYGYGVREQLSVGGVEPTTSESARGSAWLTAHFAAGLPQLVLIADAAGPVDGERAAAEGRRLTGRLAADPAVAHVTSYWSGASRELRSADGRGGLILVQLHGREQRQVAAAERLAGKWTGCSGPLRVTAAGAAMVRVEFQRQAERDQERAEVFVVPLVALLLLFGFRSAVAAALPLVIGVVSVIATSAVMRALCASMQMSVYAWNIAVALGFGLAVDYSLFLVSRYREELAQGAPVPGAVRTAMRTAGRTVAFSAGVVGLPMAALLLVPIPVLRSIAAGGLAAAALTAATTLLILPALLTVLGERVHRFDVFGRWRRRPRPGGDGRGELSRWGRCAAAVMRHPLRFAVPVLVLLAVFVAPLSGVRFGLFDDRSMPAGSAIARASATLRADYPAYEAVSNTTVALPGLDPVTRKADLDRYAHRISGLDGVLQVRTADGVHVHGGPFLQSRRESAVFGNAHGTWLSVSTADRSPGPESGALARRVRALPSPVPALVSGPGARLADVQQAIGHRLPYVLALVVLAITTLILALTRHPVLVLKALVLNVLSMAAAFGALVHIFQRGHLRFLVGDFTATGTFDALQPILVFCVVFGLSMDYELFLLSRIVEEYRNTGSTREAVVRGMDRTASLFTLAAATLAVVTSALATSDLVVLKFAGVGTALAVLLDATVIRGLLLPAVMQLVGRANWWTPALLRRREPKAGTAGPVDPTTA</sequence>
<feature type="transmembrane region" description="Helical" evidence="7">
    <location>
        <begin position="525"/>
        <end position="543"/>
    </location>
</feature>
<keyword evidence="5 7" id="KW-1133">Transmembrane helix</keyword>
<keyword evidence="3" id="KW-1003">Cell membrane</keyword>
<organism evidence="9 10">
    <name type="scientific">Streptomyces hiroshimensis</name>
    <dbReference type="NCBI Taxonomy" id="66424"/>
    <lineage>
        <taxon>Bacteria</taxon>
        <taxon>Bacillati</taxon>
        <taxon>Actinomycetota</taxon>
        <taxon>Actinomycetes</taxon>
        <taxon>Kitasatosporales</taxon>
        <taxon>Streptomycetaceae</taxon>
        <taxon>Streptomyces</taxon>
    </lineage>
</organism>
<dbReference type="Proteomes" id="UP000659223">
    <property type="component" value="Unassembled WGS sequence"/>
</dbReference>
<comment type="caution">
    <text evidence="9">The sequence shown here is derived from an EMBL/GenBank/DDBJ whole genome shotgun (WGS) entry which is preliminary data.</text>
</comment>
<gene>
    <name evidence="9" type="ORF">GCM10010324_56950</name>
</gene>
<proteinExistence type="inferred from homology"/>
<feature type="domain" description="Membrane transport protein MMPL" evidence="8">
    <location>
        <begin position="500"/>
        <end position="702"/>
    </location>
</feature>
<evidence type="ECO:0000256" key="3">
    <source>
        <dbReference type="ARBA" id="ARBA00022475"/>
    </source>
</evidence>
<evidence type="ECO:0000259" key="8">
    <source>
        <dbReference type="Pfam" id="PF03176"/>
    </source>
</evidence>
<evidence type="ECO:0000256" key="6">
    <source>
        <dbReference type="ARBA" id="ARBA00023136"/>
    </source>
</evidence>
<evidence type="ECO:0000313" key="9">
    <source>
        <dbReference type="EMBL" id="GGY02582.1"/>
    </source>
</evidence>
<feature type="transmembrane region" description="Helical" evidence="7">
    <location>
        <begin position="639"/>
        <end position="657"/>
    </location>
</feature>
<comment type="similarity">
    <text evidence="2">Belongs to the resistance-nodulation-cell division (RND) (TC 2.A.6) family. MmpL subfamily.</text>
</comment>
<keyword evidence="4 7" id="KW-0812">Transmembrane</keyword>
<dbReference type="Gene3D" id="1.20.1640.10">
    <property type="entry name" value="Multidrug efflux transporter AcrB transmembrane domain"/>
    <property type="match status" value="2"/>
</dbReference>
<feature type="transmembrane region" description="Helical" evidence="7">
    <location>
        <begin position="663"/>
        <end position="686"/>
    </location>
</feature>
<feature type="transmembrane region" description="Helical" evidence="7">
    <location>
        <begin position="289"/>
        <end position="312"/>
    </location>
</feature>
<dbReference type="Pfam" id="PF03176">
    <property type="entry name" value="MMPL"/>
    <property type="match status" value="2"/>
</dbReference>
<feature type="domain" description="Membrane transport protein MMPL" evidence="8">
    <location>
        <begin position="33"/>
        <end position="357"/>
    </location>
</feature>
<keyword evidence="6 7" id="KW-0472">Membrane</keyword>
<name>A0ABQ2Z292_9ACTN</name>
<dbReference type="InterPro" id="IPR004869">
    <property type="entry name" value="MMPL_dom"/>
</dbReference>
<evidence type="ECO:0000256" key="4">
    <source>
        <dbReference type="ARBA" id="ARBA00022692"/>
    </source>
</evidence>
<comment type="subcellular location">
    <subcellularLocation>
        <location evidence="1">Cell membrane</location>
        <topology evidence="1">Multi-pass membrane protein</topology>
    </subcellularLocation>
</comment>
<keyword evidence="10" id="KW-1185">Reference proteome</keyword>
<reference evidence="10" key="1">
    <citation type="journal article" date="2019" name="Int. J. Syst. Evol. Microbiol.">
        <title>The Global Catalogue of Microorganisms (GCM) 10K type strain sequencing project: providing services to taxonomists for standard genome sequencing and annotation.</title>
        <authorList>
            <consortium name="The Broad Institute Genomics Platform"/>
            <consortium name="The Broad Institute Genome Sequencing Center for Infectious Disease"/>
            <person name="Wu L."/>
            <person name="Ma J."/>
        </authorList>
    </citation>
    <scope>NUCLEOTIDE SEQUENCE [LARGE SCALE GENOMIC DNA]</scope>
    <source>
        <strain evidence="10">JCM 4586</strain>
    </source>
</reference>
<dbReference type="EMBL" id="BMUT01000014">
    <property type="protein sequence ID" value="GGY02582.1"/>
    <property type="molecule type" value="Genomic_DNA"/>
</dbReference>
<dbReference type="SUPFAM" id="SSF82866">
    <property type="entry name" value="Multidrug efflux transporter AcrB transmembrane domain"/>
    <property type="match status" value="2"/>
</dbReference>
<accession>A0ABQ2Z292</accession>
<protein>
    <submittedName>
        <fullName evidence="9">Membrane protein</fullName>
    </submittedName>
</protein>
<feature type="transmembrane region" description="Helical" evidence="7">
    <location>
        <begin position="359"/>
        <end position="381"/>
    </location>
</feature>
<evidence type="ECO:0000313" key="10">
    <source>
        <dbReference type="Proteomes" id="UP000659223"/>
    </source>
</evidence>
<feature type="transmembrane region" description="Helical" evidence="7">
    <location>
        <begin position="550"/>
        <end position="572"/>
    </location>
</feature>
<feature type="transmembrane region" description="Helical" evidence="7">
    <location>
        <begin position="215"/>
        <end position="236"/>
    </location>
</feature>
<dbReference type="InterPro" id="IPR050545">
    <property type="entry name" value="Mycobact_MmpL"/>
</dbReference>
<feature type="transmembrane region" description="Helical" evidence="7">
    <location>
        <begin position="592"/>
        <end position="618"/>
    </location>
</feature>